<accession>A0A517U1C5</accession>
<dbReference type="Proteomes" id="UP000317909">
    <property type="component" value="Chromosome"/>
</dbReference>
<proteinExistence type="predicted"/>
<reference evidence="2 3" key="1">
    <citation type="submission" date="2019-02" db="EMBL/GenBank/DDBJ databases">
        <title>Deep-cultivation of Planctomycetes and their phenomic and genomic characterization uncovers novel biology.</title>
        <authorList>
            <person name="Wiegand S."/>
            <person name="Jogler M."/>
            <person name="Boedeker C."/>
            <person name="Pinto D."/>
            <person name="Vollmers J."/>
            <person name="Rivas-Marin E."/>
            <person name="Kohn T."/>
            <person name="Peeters S.H."/>
            <person name="Heuer A."/>
            <person name="Rast P."/>
            <person name="Oberbeckmann S."/>
            <person name="Bunk B."/>
            <person name="Jeske O."/>
            <person name="Meyerdierks A."/>
            <person name="Storesund J.E."/>
            <person name="Kallscheuer N."/>
            <person name="Luecker S."/>
            <person name="Lage O.M."/>
            <person name="Pohl T."/>
            <person name="Merkel B.J."/>
            <person name="Hornburger P."/>
            <person name="Mueller R.-W."/>
            <person name="Bruemmer F."/>
            <person name="Labrenz M."/>
            <person name="Spormann A.M."/>
            <person name="Op den Camp H."/>
            <person name="Overmann J."/>
            <person name="Amann R."/>
            <person name="Jetten M.S.M."/>
            <person name="Mascher T."/>
            <person name="Medema M.H."/>
            <person name="Devos D.P."/>
            <person name="Kaster A.-K."/>
            <person name="Ovreas L."/>
            <person name="Rohde M."/>
            <person name="Galperin M.Y."/>
            <person name="Jogler C."/>
        </authorList>
    </citation>
    <scope>NUCLEOTIDE SEQUENCE [LARGE SCALE GENOMIC DNA]</scope>
    <source>
        <strain evidence="2 3">I41</strain>
    </source>
</reference>
<dbReference type="AlphaFoldDB" id="A0A517U1C5"/>
<organism evidence="2 3">
    <name type="scientific">Lacipirellula limnantheis</name>
    <dbReference type="NCBI Taxonomy" id="2528024"/>
    <lineage>
        <taxon>Bacteria</taxon>
        <taxon>Pseudomonadati</taxon>
        <taxon>Planctomycetota</taxon>
        <taxon>Planctomycetia</taxon>
        <taxon>Pirellulales</taxon>
        <taxon>Lacipirellulaceae</taxon>
        <taxon>Lacipirellula</taxon>
    </lineage>
</organism>
<dbReference type="EMBL" id="CP036339">
    <property type="protein sequence ID" value="QDT74432.1"/>
    <property type="molecule type" value="Genomic_DNA"/>
</dbReference>
<name>A0A517U1C5_9BACT</name>
<protein>
    <submittedName>
        <fullName evidence="2">Uncharacterized protein</fullName>
    </submittedName>
</protein>
<sequence length="82" mass="9105">MADKWQDAEVVELPAPIIPRGLCPNCGDEGRLIIRTMTGADRSVTRRCKCPACSTLFIELQSPPDESDLDDYAPWVANGWQN</sequence>
<gene>
    <name evidence="2" type="ORF">I41_36280</name>
</gene>
<evidence type="ECO:0000256" key="1">
    <source>
        <dbReference type="SAM" id="MobiDB-lite"/>
    </source>
</evidence>
<evidence type="ECO:0000313" key="2">
    <source>
        <dbReference type="EMBL" id="QDT74432.1"/>
    </source>
</evidence>
<feature type="region of interest" description="Disordered" evidence="1">
    <location>
        <begin position="63"/>
        <end position="82"/>
    </location>
</feature>
<dbReference type="RefSeq" id="WP_145434185.1">
    <property type="nucleotide sequence ID" value="NZ_CP036339.1"/>
</dbReference>
<dbReference type="KEGG" id="llh:I41_36280"/>
<keyword evidence="3" id="KW-1185">Reference proteome</keyword>
<evidence type="ECO:0000313" key="3">
    <source>
        <dbReference type="Proteomes" id="UP000317909"/>
    </source>
</evidence>